<dbReference type="InterPro" id="IPR002083">
    <property type="entry name" value="MATH/TRAF_dom"/>
</dbReference>
<dbReference type="InterPro" id="IPR008974">
    <property type="entry name" value="TRAF-like"/>
</dbReference>
<sequence length="306" mass="35815">MASKNDGIKECVTFLWNIENFSYCWQNKKERIWSPNFTSDCMEDTEWSLNLYPRGNRDENYIAFYLQRHSSSKLDNLEIECELAFLAEDGSVLEKAKGGKEAFDACDWFGSDTFAEREVVLKAKRDSFLPGDTLRAHCRIWMLDKKDLENVQIFARTVINVDHSFFVWDIGHFSTFQPEQKFINRILSESAEIPITHILYLDCNPSGEEKISINIRFDPDYLNYVRYFTFETTLLDSEGNKWECGLMECMPWNKLESLSYTLPFTKKYLVDNKNAYLKDDVLSLNCRSIISSGIDYERFEIVNMCA</sequence>
<organism evidence="2 3">
    <name type="scientific">Trichonephila inaurata madagascariensis</name>
    <dbReference type="NCBI Taxonomy" id="2747483"/>
    <lineage>
        <taxon>Eukaryota</taxon>
        <taxon>Metazoa</taxon>
        <taxon>Ecdysozoa</taxon>
        <taxon>Arthropoda</taxon>
        <taxon>Chelicerata</taxon>
        <taxon>Arachnida</taxon>
        <taxon>Araneae</taxon>
        <taxon>Araneomorphae</taxon>
        <taxon>Entelegynae</taxon>
        <taxon>Araneoidea</taxon>
        <taxon>Nephilidae</taxon>
        <taxon>Trichonephila</taxon>
        <taxon>Trichonephila inaurata</taxon>
    </lineage>
</organism>
<dbReference type="Gene3D" id="2.60.210.10">
    <property type="entry name" value="Apoptosis, Tumor Necrosis Factor Receptor Associated Protein 2, Chain A"/>
    <property type="match status" value="1"/>
</dbReference>
<dbReference type="PROSITE" id="PS50144">
    <property type="entry name" value="MATH"/>
    <property type="match status" value="1"/>
</dbReference>
<protein>
    <submittedName>
        <fullName evidence="2">TD and POZ domain-containing protein 3</fullName>
    </submittedName>
</protein>
<reference evidence="2" key="1">
    <citation type="submission" date="2020-08" db="EMBL/GenBank/DDBJ databases">
        <title>Multicomponent nature underlies the extraordinary mechanical properties of spider dragline silk.</title>
        <authorList>
            <person name="Kono N."/>
            <person name="Nakamura H."/>
            <person name="Mori M."/>
            <person name="Yoshida Y."/>
            <person name="Ohtoshi R."/>
            <person name="Malay A.D."/>
            <person name="Moran D.A.P."/>
            <person name="Tomita M."/>
            <person name="Numata K."/>
            <person name="Arakawa K."/>
        </authorList>
    </citation>
    <scope>NUCLEOTIDE SEQUENCE</scope>
</reference>
<gene>
    <name evidence="2" type="primary">Tdpoz3_25</name>
    <name evidence="2" type="ORF">TNIN_480651</name>
</gene>
<dbReference type="Pfam" id="PF22486">
    <property type="entry name" value="MATH_2"/>
    <property type="match status" value="1"/>
</dbReference>
<feature type="domain" description="MATH" evidence="1">
    <location>
        <begin position="11"/>
        <end position="140"/>
    </location>
</feature>
<dbReference type="SUPFAM" id="SSF49599">
    <property type="entry name" value="TRAF domain-like"/>
    <property type="match status" value="1"/>
</dbReference>
<dbReference type="OrthoDB" id="6436529at2759"/>
<evidence type="ECO:0000313" key="2">
    <source>
        <dbReference type="EMBL" id="GFY75028.1"/>
    </source>
</evidence>
<evidence type="ECO:0000313" key="3">
    <source>
        <dbReference type="Proteomes" id="UP000886998"/>
    </source>
</evidence>
<dbReference type="EMBL" id="BMAV01021105">
    <property type="protein sequence ID" value="GFY75028.1"/>
    <property type="molecule type" value="Genomic_DNA"/>
</dbReference>
<name>A0A8X6YQC4_9ARAC</name>
<accession>A0A8X6YQC4</accession>
<dbReference type="AlphaFoldDB" id="A0A8X6YQC4"/>
<evidence type="ECO:0000259" key="1">
    <source>
        <dbReference type="PROSITE" id="PS50144"/>
    </source>
</evidence>
<proteinExistence type="predicted"/>
<dbReference type="Proteomes" id="UP000886998">
    <property type="component" value="Unassembled WGS sequence"/>
</dbReference>
<keyword evidence="3" id="KW-1185">Reference proteome</keyword>
<comment type="caution">
    <text evidence="2">The sequence shown here is derived from an EMBL/GenBank/DDBJ whole genome shotgun (WGS) entry which is preliminary data.</text>
</comment>